<feature type="domain" description="DUF8017" evidence="3">
    <location>
        <begin position="249"/>
        <end position="416"/>
    </location>
</feature>
<dbReference type="RefSeq" id="WP_157185417.1">
    <property type="nucleotide sequence ID" value="NZ_JACHIT010000002.1"/>
</dbReference>
<protein>
    <recommendedName>
        <fullName evidence="3">DUF8017 domain-containing protein</fullName>
    </recommendedName>
</protein>
<reference evidence="4 5" key="1">
    <citation type="submission" date="2020-08" db="EMBL/GenBank/DDBJ databases">
        <title>Sequencing the genomes of 1000 actinobacteria strains.</title>
        <authorList>
            <person name="Klenk H.-P."/>
        </authorList>
    </citation>
    <scope>NUCLEOTIDE SEQUENCE [LARGE SCALE GENOMIC DNA]</scope>
    <source>
        <strain evidence="4 5">DSM 43582</strain>
    </source>
</reference>
<feature type="compositionally biased region" description="Low complexity" evidence="1">
    <location>
        <begin position="136"/>
        <end position="184"/>
    </location>
</feature>
<accession>A0A7W9UMH0</accession>
<dbReference type="EMBL" id="JACHIT010000002">
    <property type="protein sequence ID" value="MBB5918604.1"/>
    <property type="molecule type" value="Genomic_DNA"/>
</dbReference>
<keyword evidence="5" id="KW-1185">Reference proteome</keyword>
<evidence type="ECO:0000256" key="1">
    <source>
        <dbReference type="SAM" id="MobiDB-lite"/>
    </source>
</evidence>
<dbReference type="AlphaFoldDB" id="A0A7W9UMH0"/>
<keyword evidence="2" id="KW-0472">Membrane</keyword>
<dbReference type="Pfam" id="PF26056">
    <property type="entry name" value="DUF8017"/>
    <property type="match status" value="1"/>
</dbReference>
<evidence type="ECO:0000313" key="4">
    <source>
        <dbReference type="EMBL" id="MBB5918604.1"/>
    </source>
</evidence>
<feature type="transmembrane region" description="Helical" evidence="2">
    <location>
        <begin position="198"/>
        <end position="221"/>
    </location>
</feature>
<gene>
    <name evidence="4" type="ORF">BJY24_007516</name>
</gene>
<comment type="caution">
    <text evidence="4">The sequence shown here is derived from an EMBL/GenBank/DDBJ whole genome shotgun (WGS) entry which is preliminary data.</text>
</comment>
<organism evidence="4 5">
    <name type="scientific">Nocardia transvalensis</name>
    <dbReference type="NCBI Taxonomy" id="37333"/>
    <lineage>
        <taxon>Bacteria</taxon>
        <taxon>Bacillati</taxon>
        <taxon>Actinomycetota</taxon>
        <taxon>Actinomycetes</taxon>
        <taxon>Mycobacteriales</taxon>
        <taxon>Nocardiaceae</taxon>
        <taxon>Nocardia</taxon>
    </lineage>
</organism>
<dbReference type="InterPro" id="IPR058330">
    <property type="entry name" value="DUF8017"/>
</dbReference>
<name>A0A7W9UMH0_9NOCA</name>
<evidence type="ECO:0000259" key="3">
    <source>
        <dbReference type="Pfam" id="PF26056"/>
    </source>
</evidence>
<feature type="region of interest" description="Disordered" evidence="1">
    <location>
        <begin position="225"/>
        <end position="248"/>
    </location>
</feature>
<proteinExistence type="predicted"/>
<evidence type="ECO:0000313" key="5">
    <source>
        <dbReference type="Proteomes" id="UP000540412"/>
    </source>
</evidence>
<sequence length="417" mass="42120">MTDDRQWWDSPPPAPPTQQYPQEPPGAQPQYPGHPNPEAGQQHPNPQAGQPFPGQPHSGSDTGHPYPGQQNHGADAGQPLPAQPHSGSDPGQPYVGQQGPGVAPGQPFSAQPHSGSDPGQPYAGQQNLGVGGGQPFPGQQPSGPEVGQPYVGQPYPGQPYPGAGAGQPYAGQGYPLGQPQYPYPGGYGQPPKRGNNGLMIGLLVVGVVAVLAIVGVVAFAVNRGSSSDEAGSTTSTSSTSRYTGAQTPAPVVPGFRTVAAQTAGFAYDVPGTWSVGAASTFRIAGTATASDGDDYCPGSAYRTVSFVSPSSASDLGDAARTVAMSAARSGYSNSTDATASSPTSLTAKGVTGKSVQVTGSWRPSRSGCTTTTYSIYAFAFTLSNGSTQVLGIVADTGTTGELTPSVAAQILGSVRPL</sequence>
<keyword evidence="2" id="KW-1133">Transmembrane helix</keyword>
<feature type="compositionally biased region" description="Pro residues" evidence="1">
    <location>
        <begin position="10"/>
        <end position="35"/>
    </location>
</feature>
<feature type="compositionally biased region" description="Low complexity" evidence="1">
    <location>
        <begin position="90"/>
        <end position="107"/>
    </location>
</feature>
<feature type="region of interest" description="Disordered" evidence="1">
    <location>
        <begin position="1"/>
        <end position="189"/>
    </location>
</feature>
<feature type="compositionally biased region" description="Low complexity" evidence="1">
    <location>
        <begin position="225"/>
        <end position="243"/>
    </location>
</feature>
<evidence type="ECO:0000256" key="2">
    <source>
        <dbReference type="SAM" id="Phobius"/>
    </source>
</evidence>
<keyword evidence="2" id="KW-0812">Transmembrane</keyword>
<dbReference type="Proteomes" id="UP000540412">
    <property type="component" value="Unassembled WGS sequence"/>
</dbReference>